<dbReference type="GO" id="GO:0046570">
    <property type="term" value="F:methylthioribulose 1-phosphate dehydratase activity"/>
    <property type="evidence" value="ECO:0007669"/>
    <property type="project" value="UniProtKB-EC"/>
</dbReference>
<reference evidence="4" key="1">
    <citation type="submission" date="2016-10" db="EMBL/GenBank/DDBJ databases">
        <title>Sequence of Gallionella enrichment culture.</title>
        <authorList>
            <person name="Poehlein A."/>
            <person name="Muehling M."/>
            <person name="Daniel R."/>
        </authorList>
    </citation>
    <scope>NUCLEOTIDE SEQUENCE</scope>
</reference>
<dbReference type="SMART" id="SM01007">
    <property type="entry name" value="Aldolase_II"/>
    <property type="match status" value="1"/>
</dbReference>
<dbReference type="InterPro" id="IPR050197">
    <property type="entry name" value="Aldolase_class_II_sugar_metab"/>
</dbReference>
<accession>A0A1J5PRQ0</accession>
<dbReference type="EMBL" id="MLJW01005589">
    <property type="protein sequence ID" value="OIQ67963.1"/>
    <property type="molecule type" value="Genomic_DNA"/>
</dbReference>
<evidence type="ECO:0000256" key="2">
    <source>
        <dbReference type="ARBA" id="ARBA00023239"/>
    </source>
</evidence>
<dbReference type="Pfam" id="PF00596">
    <property type="entry name" value="Aldolase_II"/>
    <property type="match status" value="1"/>
</dbReference>
<sequence length="245" mass="26338">MSGTASETVSSAIRELVDANHILFHQGVVDGFGHVSVRHPVRPDRFLLARSMAPGLVTAQDVLEFDLDGAPVEPGGPAAYLERFIHGEIYRKRPDVASVVHSHSPAVVPFSVVTGTTLRPICHMCGFLGGETPVFEIRDFAGSGSDLLISDNRLGAALAQSLGQGPAVLMRGHGSTVVGSTVRQAVFRAVYTEVGARLQMEAMRLGPVTYLTEEEAIATTNTNNTQIDRAWFLWLKAVRSQSMAT</sequence>
<dbReference type="SUPFAM" id="SSF53639">
    <property type="entry name" value="AraD/HMP-PK domain-like"/>
    <property type="match status" value="1"/>
</dbReference>
<dbReference type="PANTHER" id="PTHR22789">
    <property type="entry name" value="FUCULOSE PHOSPHATE ALDOLASE"/>
    <property type="match status" value="1"/>
</dbReference>
<dbReference type="GO" id="GO:0005829">
    <property type="term" value="C:cytosol"/>
    <property type="evidence" value="ECO:0007669"/>
    <property type="project" value="TreeGrafter"/>
</dbReference>
<dbReference type="PANTHER" id="PTHR22789:SF0">
    <property type="entry name" value="3-OXO-TETRONATE 4-PHOSPHATE DECARBOXYLASE-RELATED"/>
    <property type="match status" value="1"/>
</dbReference>
<protein>
    <submittedName>
        <fullName evidence="4">Methylthioribulose-1-phosphate dehydratase</fullName>
        <ecNumber evidence="4">4.2.1.109</ecNumber>
    </submittedName>
</protein>
<feature type="domain" description="Class II aldolase/adducin N-terminal" evidence="3">
    <location>
        <begin position="14"/>
        <end position="200"/>
    </location>
</feature>
<name>A0A1J5PRQ0_9ZZZZ</name>
<organism evidence="4">
    <name type="scientific">mine drainage metagenome</name>
    <dbReference type="NCBI Taxonomy" id="410659"/>
    <lineage>
        <taxon>unclassified sequences</taxon>
        <taxon>metagenomes</taxon>
        <taxon>ecological metagenomes</taxon>
    </lineage>
</organism>
<keyword evidence="2 4" id="KW-0456">Lyase</keyword>
<dbReference type="GO" id="GO:0046872">
    <property type="term" value="F:metal ion binding"/>
    <property type="evidence" value="ECO:0007669"/>
    <property type="project" value="UniProtKB-KW"/>
</dbReference>
<dbReference type="AlphaFoldDB" id="A0A1J5PRQ0"/>
<dbReference type="GO" id="GO:0019323">
    <property type="term" value="P:pentose catabolic process"/>
    <property type="evidence" value="ECO:0007669"/>
    <property type="project" value="TreeGrafter"/>
</dbReference>
<evidence type="ECO:0000256" key="1">
    <source>
        <dbReference type="ARBA" id="ARBA00022723"/>
    </source>
</evidence>
<gene>
    <name evidence="4" type="primary">mtnB_3</name>
    <name evidence="4" type="ORF">GALL_504490</name>
</gene>
<proteinExistence type="predicted"/>
<evidence type="ECO:0000259" key="3">
    <source>
        <dbReference type="SMART" id="SM01007"/>
    </source>
</evidence>
<keyword evidence="1" id="KW-0479">Metal-binding</keyword>
<dbReference type="EC" id="4.2.1.109" evidence="4"/>
<dbReference type="GO" id="GO:0016832">
    <property type="term" value="F:aldehyde-lyase activity"/>
    <property type="evidence" value="ECO:0007669"/>
    <property type="project" value="TreeGrafter"/>
</dbReference>
<comment type="caution">
    <text evidence="4">The sequence shown here is derived from an EMBL/GenBank/DDBJ whole genome shotgun (WGS) entry which is preliminary data.</text>
</comment>
<dbReference type="InterPro" id="IPR001303">
    <property type="entry name" value="Aldolase_II/adducin_N"/>
</dbReference>
<dbReference type="Gene3D" id="3.40.225.10">
    <property type="entry name" value="Class II aldolase/adducin N-terminal domain"/>
    <property type="match status" value="1"/>
</dbReference>
<dbReference type="InterPro" id="IPR036409">
    <property type="entry name" value="Aldolase_II/adducin_N_sf"/>
</dbReference>
<evidence type="ECO:0000313" key="4">
    <source>
        <dbReference type="EMBL" id="OIQ67963.1"/>
    </source>
</evidence>